<dbReference type="Proteomes" id="UP000000304">
    <property type="component" value="Unassembled WGS sequence"/>
</dbReference>
<dbReference type="PANTHER" id="PTHR35578">
    <property type="entry name" value="PROLINE-RICH TRANSMEMBRANE PROTEIN 4-RELATED"/>
    <property type="match status" value="1"/>
</dbReference>
<dbReference type="AlphaFoldDB" id="B4NV49"/>
<keyword evidence="1" id="KW-1133">Transmembrane helix</keyword>
<accession>B4NV49</accession>
<dbReference type="HOGENOM" id="CLU_1262746_0_0_1"/>
<keyword evidence="1" id="KW-0812">Transmembrane</keyword>
<proteinExistence type="predicted"/>
<gene>
    <name evidence="2" type="primary">Dsim\GD22007</name>
    <name evidence="2" type="ORF">Dsim_GD22007</name>
</gene>
<organism evidence="2 3">
    <name type="scientific">Drosophila simulans</name>
    <name type="common">Fruit fly</name>
    <dbReference type="NCBI Taxonomy" id="7240"/>
    <lineage>
        <taxon>Eukaryota</taxon>
        <taxon>Metazoa</taxon>
        <taxon>Ecdysozoa</taxon>
        <taxon>Arthropoda</taxon>
        <taxon>Hexapoda</taxon>
        <taxon>Insecta</taxon>
        <taxon>Pterygota</taxon>
        <taxon>Neoptera</taxon>
        <taxon>Endopterygota</taxon>
        <taxon>Diptera</taxon>
        <taxon>Brachycera</taxon>
        <taxon>Muscomorpha</taxon>
        <taxon>Ephydroidea</taxon>
        <taxon>Drosophilidae</taxon>
        <taxon>Drosophila</taxon>
        <taxon>Sophophora</taxon>
    </lineage>
</organism>
<dbReference type="PANTHER" id="PTHR35578:SF6">
    <property type="entry name" value="PROLINE-RICH TRANSMEMBRANE PROTEIN 4"/>
    <property type="match status" value="1"/>
</dbReference>
<dbReference type="InterPro" id="IPR052836">
    <property type="entry name" value="PRRT_domain-containing"/>
</dbReference>
<name>B4NV49_DROSI</name>
<protein>
    <submittedName>
        <fullName evidence="2">GD22007</fullName>
    </submittedName>
</protein>
<dbReference type="EMBL" id="CH985989">
    <property type="protein sequence ID" value="EDX15924.1"/>
    <property type="molecule type" value="Genomic_DNA"/>
</dbReference>
<keyword evidence="3" id="KW-1185">Reference proteome</keyword>
<keyword evidence="1" id="KW-0472">Membrane</keyword>
<dbReference type="Bgee" id="FBgn0193420">
    <property type="expression patterns" value="Expressed in embryo and 3 other cell types or tissues"/>
</dbReference>
<evidence type="ECO:0000313" key="3">
    <source>
        <dbReference type="Proteomes" id="UP000000304"/>
    </source>
</evidence>
<feature type="transmembrane region" description="Helical" evidence="1">
    <location>
        <begin position="103"/>
        <end position="125"/>
    </location>
</feature>
<dbReference type="OrthoDB" id="10066605at2759"/>
<evidence type="ECO:0000256" key="1">
    <source>
        <dbReference type="SAM" id="Phobius"/>
    </source>
</evidence>
<reference evidence="2 3" key="1">
    <citation type="journal article" date="2007" name="Nature">
        <title>Evolution of genes and genomes on the Drosophila phylogeny.</title>
        <authorList>
            <consortium name="Drosophila 12 Genomes Consortium"/>
            <person name="Clark A.G."/>
            <person name="Eisen M.B."/>
            <person name="Smith D.R."/>
            <person name="Bergman C.M."/>
            <person name="Oliver B."/>
            <person name="Markow T.A."/>
            <person name="Kaufman T.C."/>
            <person name="Kellis M."/>
            <person name="Gelbart W."/>
            <person name="Iyer V.N."/>
            <person name="Pollard D.A."/>
            <person name="Sackton T.B."/>
            <person name="Larracuente A.M."/>
            <person name="Singh N.D."/>
            <person name="Abad J.P."/>
            <person name="Abt D.N."/>
            <person name="Adryan B."/>
            <person name="Aguade M."/>
            <person name="Akashi H."/>
            <person name="Anderson W.W."/>
            <person name="Aquadro C.F."/>
            <person name="Ardell D.H."/>
            <person name="Arguello R."/>
            <person name="Artieri C.G."/>
            <person name="Barbash D.A."/>
            <person name="Barker D."/>
            <person name="Barsanti P."/>
            <person name="Batterham P."/>
            <person name="Batzoglou S."/>
            <person name="Begun D."/>
            <person name="Bhutkar A."/>
            <person name="Blanco E."/>
            <person name="Bosak S.A."/>
            <person name="Bradley R.K."/>
            <person name="Brand A.D."/>
            <person name="Brent M.R."/>
            <person name="Brooks A.N."/>
            <person name="Brown R.H."/>
            <person name="Butlin R.K."/>
            <person name="Caggese C."/>
            <person name="Calvi B.R."/>
            <person name="Bernardo de Carvalho A."/>
            <person name="Caspi A."/>
            <person name="Castrezana S."/>
            <person name="Celniker S.E."/>
            <person name="Chang J.L."/>
            <person name="Chapple C."/>
            <person name="Chatterji S."/>
            <person name="Chinwalla A."/>
            <person name="Civetta A."/>
            <person name="Clifton S.W."/>
            <person name="Comeron J.M."/>
            <person name="Costello J.C."/>
            <person name="Coyne J.A."/>
            <person name="Daub J."/>
            <person name="David R.G."/>
            <person name="Delcher A.L."/>
            <person name="Delehaunty K."/>
            <person name="Do C.B."/>
            <person name="Ebling H."/>
            <person name="Edwards K."/>
            <person name="Eickbush T."/>
            <person name="Evans J.D."/>
            <person name="Filipski A."/>
            <person name="Findeiss S."/>
            <person name="Freyhult E."/>
            <person name="Fulton L."/>
            <person name="Fulton R."/>
            <person name="Garcia A.C."/>
            <person name="Gardiner A."/>
            <person name="Garfield D.A."/>
            <person name="Garvin B.E."/>
            <person name="Gibson G."/>
            <person name="Gilbert D."/>
            <person name="Gnerre S."/>
            <person name="Godfrey J."/>
            <person name="Good R."/>
            <person name="Gotea V."/>
            <person name="Gravely B."/>
            <person name="Greenberg A.J."/>
            <person name="Griffiths-Jones S."/>
            <person name="Gross S."/>
            <person name="Guigo R."/>
            <person name="Gustafson E.A."/>
            <person name="Haerty W."/>
            <person name="Hahn M.W."/>
            <person name="Halligan D.L."/>
            <person name="Halpern A.L."/>
            <person name="Halter G.M."/>
            <person name="Han M.V."/>
            <person name="Heger A."/>
            <person name="Hillier L."/>
            <person name="Hinrichs A.S."/>
            <person name="Holmes I."/>
            <person name="Hoskins R.A."/>
            <person name="Hubisz M.J."/>
            <person name="Hultmark D."/>
            <person name="Huntley M.A."/>
            <person name="Jaffe D.B."/>
            <person name="Jagadeeshan S."/>
            <person name="Jeck W.R."/>
            <person name="Johnson J."/>
            <person name="Jones C.D."/>
            <person name="Jordan W.C."/>
            <person name="Karpen G.H."/>
            <person name="Kataoka E."/>
            <person name="Keightley P.D."/>
            <person name="Kheradpour P."/>
            <person name="Kirkness E.F."/>
            <person name="Koerich L.B."/>
            <person name="Kristiansen K."/>
            <person name="Kudrna D."/>
            <person name="Kulathinal R.J."/>
            <person name="Kumar S."/>
            <person name="Kwok R."/>
            <person name="Lander E."/>
            <person name="Langley C.H."/>
            <person name="Lapoint R."/>
            <person name="Lazzaro B.P."/>
            <person name="Lee S.J."/>
            <person name="Levesque L."/>
            <person name="Li R."/>
            <person name="Lin C.F."/>
            <person name="Lin M.F."/>
            <person name="Lindblad-Toh K."/>
            <person name="Llopart A."/>
            <person name="Long M."/>
            <person name="Low L."/>
            <person name="Lozovsky E."/>
            <person name="Lu J."/>
            <person name="Luo M."/>
            <person name="Machado C.A."/>
            <person name="Makalowski W."/>
            <person name="Marzo M."/>
            <person name="Matsuda M."/>
            <person name="Matzkin L."/>
            <person name="McAllister B."/>
            <person name="McBride C.S."/>
            <person name="McKernan B."/>
            <person name="McKernan K."/>
            <person name="Mendez-Lago M."/>
            <person name="Minx P."/>
            <person name="Mollenhauer M.U."/>
            <person name="Montooth K."/>
            <person name="Mount S.M."/>
            <person name="Mu X."/>
            <person name="Myers E."/>
            <person name="Negre B."/>
            <person name="Newfeld S."/>
            <person name="Nielsen R."/>
            <person name="Noor M.A."/>
            <person name="O'Grady P."/>
            <person name="Pachter L."/>
            <person name="Papaceit M."/>
            <person name="Parisi M.J."/>
            <person name="Parisi M."/>
            <person name="Parts L."/>
            <person name="Pedersen J.S."/>
            <person name="Pesole G."/>
            <person name="Phillippy A.M."/>
            <person name="Ponting C.P."/>
            <person name="Pop M."/>
            <person name="Porcelli D."/>
            <person name="Powell J.R."/>
            <person name="Prohaska S."/>
            <person name="Pruitt K."/>
            <person name="Puig M."/>
            <person name="Quesneville H."/>
            <person name="Ram K.R."/>
            <person name="Rand D."/>
            <person name="Rasmussen M.D."/>
            <person name="Reed L.K."/>
            <person name="Reenan R."/>
            <person name="Reily A."/>
            <person name="Remington K.A."/>
            <person name="Rieger T.T."/>
            <person name="Ritchie M.G."/>
            <person name="Robin C."/>
            <person name="Rogers Y.H."/>
            <person name="Rohde C."/>
            <person name="Rozas J."/>
            <person name="Rubenfield M.J."/>
            <person name="Ruiz A."/>
            <person name="Russo S."/>
            <person name="Salzberg S.L."/>
            <person name="Sanchez-Gracia A."/>
            <person name="Saranga D.J."/>
            <person name="Sato H."/>
            <person name="Schaeffer S.W."/>
            <person name="Schatz M.C."/>
            <person name="Schlenke T."/>
            <person name="Schwartz R."/>
            <person name="Segarra C."/>
            <person name="Singh R.S."/>
            <person name="Sirot L."/>
            <person name="Sirota M."/>
            <person name="Sisneros N.B."/>
            <person name="Smith C.D."/>
            <person name="Smith T.F."/>
            <person name="Spieth J."/>
            <person name="Stage D.E."/>
            <person name="Stark A."/>
            <person name="Stephan W."/>
            <person name="Strausberg R.L."/>
            <person name="Strempel S."/>
            <person name="Sturgill D."/>
            <person name="Sutton G."/>
            <person name="Sutton G.G."/>
            <person name="Tao W."/>
            <person name="Teichmann S."/>
            <person name="Tobari Y.N."/>
            <person name="Tomimura Y."/>
            <person name="Tsolas J.M."/>
            <person name="Valente V.L."/>
            <person name="Venter E."/>
            <person name="Venter J.C."/>
            <person name="Vicario S."/>
            <person name="Vieira F.G."/>
            <person name="Vilella A.J."/>
            <person name="Villasante A."/>
            <person name="Walenz B."/>
            <person name="Wang J."/>
            <person name="Wasserman M."/>
            <person name="Watts T."/>
            <person name="Wilson D."/>
            <person name="Wilson R.K."/>
            <person name="Wing R.A."/>
            <person name="Wolfner M.F."/>
            <person name="Wong A."/>
            <person name="Wong G.K."/>
            <person name="Wu C.I."/>
            <person name="Wu G."/>
            <person name="Yamamoto D."/>
            <person name="Yang H.P."/>
            <person name="Yang S.P."/>
            <person name="Yorke J.A."/>
            <person name="Yoshida K."/>
            <person name="Zdobnov E."/>
            <person name="Zhang P."/>
            <person name="Zhang Y."/>
            <person name="Zimin A.V."/>
            <person name="Baldwin J."/>
            <person name="Abdouelleil A."/>
            <person name="Abdulkadir J."/>
            <person name="Abebe A."/>
            <person name="Abera B."/>
            <person name="Abreu J."/>
            <person name="Acer S.C."/>
            <person name="Aftuck L."/>
            <person name="Alexander A."/>
            <person name="An P."/>
            <person name="Anderson E."/>
            <person name="Anderson S."/>
            <person name="Arachi H."/>
            <person name="Azer M."/>
            <person name="Bachantsang P."/>
            <person name="Barry A."/>
            <person name="Bayul T."/>
            <person name="Berlin A."/>
            <person name="Bessette D."/>
            <person name="Bloom T."/>
            <person name="Blye J."/>
            <person name="Boguslavskiy L."/>
            <person name="Bonnet C."/>
            <person name="Boukhgalter B."/>
            <person name="Bourzgui I."/>
            <person name="Brown A."/>
            <person name="Cahill P."/>
            <person name="Channer S."/>
            <person name="Cheshatsang Y."/>
            <person name="Chuda L."/>
            <person name="Citroen M."/>
            <person name="Collymore A."/>
            <person name="Cooke P."/>
            <person name="Costello M."/>
            <person name="D'Aco K."/>
            <person name="Daza R."/>
            <person name="De Haan G."/>
            <person name="DeGray S."/>
            <person name="DeMaso C."/>
            <person name="Dhargay N."/>
            <person name="Dooley K."/>
            <person name="Dooley E."/>
            <person name="Doricent M."/>
            <person name="Dorje P."/>
            <person name="Dorjee K."/>
            <person name="Dupes A."/>
            <person name="Elong R."/>
            <person name="Falk J."/>
            <person name="Farina A."/>
            <person name="Faro S."/>
            <person name="Ferguson D."/>
            <person name="Fisher S."/>
            <person name="Foley C.D."/>
            <person name="Franke A."/>
            <person name="Friedrich D."/>
            <person name="Gadbois L."/>
            <person name="Gearin G."/>
            <person name="Gearin C.R."/>
            <person name="Giannoukos G."/>
            <person name="Goode T."/>
            <person name="Graham J."/>
            <person name="Grandbois E."/>
            <person name="Grewal S."/>
            <person name="Gyaltsen K."/>
            <person name="Hafez N."/>
            <person name="Hagos B."/>
            <person name="Hall J."/>
            <person name="Henson C."/>
            <person name="Hollinger A."/>
            <person name="Honan T."/>
            <person name="Huard M.D."/>
            <person name="Hughes L."/>
            <person name="Hurhula B."/>
            <person name="Husby M.E."/>
            <person name="Kamat A."/>
            <person name="Kanga B."/>
            <person name="Kashin S."/>
            <person name="Khazanovich D."/>
            <person name="Kisner P."/>
            <person name="Lance K."/>
            <person name="Lara M."/>
            <person name="Lee W."/>
            <person name="Lennon N."/>
            <person name="Letendre F."/>
            <person name="LeVine R."/>
            <person name="Lipovsky A."/>
            <person name="Liu X."/>
            <person name="Liu J."/>
            <person name="Liu S."/>
            <person name="Lokyitsang T."/>
            <person name="Lokyitsang Y."/>
            <person name="Lubonja R."/>
            <person name="Lui A."/>
            <person name="MacDonald P."/>
            <person name="Magnisalis V."/>
            <person name="Maru K."/>
            <person name="Matthews C."/>
            <person name="McCusker W."/>
            <person name="McDonough S."/>
            <person name="Mehta T."/>
            <person name="Meldrim J."/>
            <person name="Meneus L."/>
            <person name="Mihai O."/>
            <person name="Mihalev A."/>
            <person name="Mihova T."/>
            <person name="Mittelman R."/>
            <person name="Mlenga V."/>
            <person name="Montmayeur A."/>
            <person name="Mulrain L."/>
            <person name="Navidi A."/>
            <person name="Naylor J."/>
            <person name="Negash T."/>
            <person name="Nguyen T."/>
            <person name="Nguyen N."/>
            <person name="Nicol R."/>
            <person name="Norbu C."/>
            <person name="Norbu N."/>
            <person name="Novod N."/>
            <person name="O'Neill B."/>
            <person name="Osman S."/>
            <person name="Markiewicz E."/>
            <person name="Oyono O.L."/>
            <person name="Patti C."/>
            <person name="Phunkhang P."/>
            <person name="Pierre F."/>
            <person name="Priest M."/>
            <person name="Raghuraman S."/>
            <person name="Rege F."/>
            <person name="Reyes R."/>
            <person name="Rise C."/>
            <person name="Rogov P."/>
            <person name="Ross K."/>
            <person name="Ryan E."/>
            <person name="Settipalli S."/>
            <person name="Shea T."/>
            <person name="Sherpa N."/>
            <person name="Shi L."/>
            <person name="Shih D."/>
            <person name="Sparrow T."/>
            <person name="Spaulding J."/>
            <person name="Stalker J."/>
            <person name="Stange-Thomann N."/>
            <person name="Stavropoulos S."/>
            <person name="Stone C."/>
            <person name="Strader C."/>
            <person name="Tesfaye S."/>
            <person name="Thomson T."/>
            <person name="Thoulutsang Y."/>
            <person name="Thoulutsang D."/>
            <person name="Topham K."/>
            <person name="Topping I."/>
            <person name="Tsamla T."/>
            <person name="Vassiliev H."/>
            <person name="Vo A."/>
            <person name="Wangchuk T."/>
            <person name="Wangdi T."/>
            <person name="Weiand M."/>
            <person name="Wilkinson J."/>
            <person name="Wilson A."/>
            <person name="Yadav S."/>
            <person name="Young G."/>
            <person name="Yu Q."/>
            <person name="Zembek L."/>
            <person name="Zhong D."/>
            <person name="Zimmer A."/>
            <person name="Zwirko Z."/>
            <person name="Jaffe D.B."/>
            <person name="Alvarez P."/>
            <person name="Brockman W."/>
            <person name="Butler J."/>
            <person name="Chin C."/>
            <person name="Gnerre S."/>
            <person name="Grabherr M."/>
            <person name="Kleber M."/>
            <person name="Mauceli E."/>
            <person name="MacCallum I."/>
        </authorList>
    </citation>
    <scope>NUCLEOTIDE SEQUENCE [LARGE SCALE GENOMIC DNA]</scope>
    <source>
        <strain evidence="3">white501</strain>
    </source>
</reference>
<evidence type="ECO:0000313" key="2">
    <source>
        <dbReference type="EMBL" id="EDX15924.1"/>
    </source>
</evidence>
<sequence length="219" mass="24440">MPETYRCLRINVKKKSFSTTGSKNDYNKEISKNLKNNSIEITKPNTCAISVLKNDVSAPAAILICAHKTFTECNCKISRLKPRYLGSIFISILSRKMNSRQRYVNFLFILLIAIHHISLSKSLLLEEGNSTGNNRTISQEKFNGNHNFSNSTGINMISGTSSIVQKDYLEKLNNFERSVAAVLIKVAYGTTSTTKRSIPDTSYSLGLTTVATPFLTTQR</sequence>